<organism evidence="1 2">
    <name type="scientific">Quercus lobata</name>
    <name type="common">Valley oak</name>
    <dbReference type="NCBI Taxonomy" id="97700"/>
    <lineage>
        <taxon>Eukaryota</taxon>
        <taxon>Viridiplantae</taxon>
        <taxon>Streptophyta</taxon>
        <taxon>Embryophyta</taxon>
        <taxon>Tracheophyta</taxon>
        <taxon>Spermatophyta</taxon>
        <taxon>Magnoliopsida</taxon>
        <taxon>eudicotyledons</taxon>
        <taxon>Gunneridae</taxon>
        <taxon>Pentapetalae</taxon>
        <taxon>rosids</taxon>
        <taxon>fabids</taxon>
        <taxon>Fagales</taxon>
        <taxon>Fagaceae</taxon>
        <taxon>Quercus</taxon>
    </lineage>
</organism>
<dbReference type="EnsemblPlants" id="QL06p005196:mrna">
    <property type="protein sequence ID" value="QL06p005196:mrna"/>
    <property type="gene ID" value="QL06p005196"/>
</dbReference>
<dbReference type="Proteomes" id="UP000594261">
    <property type="component" value="Chromosome 6"/>
</dbReference>
<sequence length="70" mass="7994">MEEEQRGKREEKKKKRGILAAEISGVVVYSITNRRETGMGGILLTNRRHSGFYVELGGKRGERREKEGCK</sequence>
<dbReference type="EMBL" id="LRBV02000006">
    <property type="status" value="NOT_ANNOTATED_CDS"/>
    <property type="molecule type" value="Genomic_DNA"/>
</dbReference>
<protein>
    <submittedName>
        <fullName evidence="1">Uncharacterized protein</fullName>
    </submittedName>
</protein>
<name>A0A7N2LVY2_QUELO</name>
<evidence type="ECO:0000313" key="1">
    <source>
        <dbReference type="EnsemblPlants" id="QL06p005196:mrna"/>
    </source>
</evidence>
<dbReference type="InParanoid" id="A0A7N2LVY2"/>
<accession>A0A7N2LVY2</accession>
<dbReference type="Gramene" id="QL06p005196:mrna">
    <property type="protein sequence ID" value="QL06p005196:mrna"/>
    <property type="gene ID" value="QL06p005196"/>
</dbReference>
<keyword evidence="2" id="KW-1185">Reference proteome</keyword>
<proteinExistence type="predicted"/>
<dbReference type="AlphaFoldDB" id="A0A7N2LVY2"/>
<reference evidence="1" key="2">
    <citation type="submission" date="2021-01" db="UniProtKB">
        <authorList>
            <consortium name="EnsemblPlants"/>
        </authorList>
    </citation>
    <scope>IDENTIFICATION</scope>
</reference>
<evidence type="ECO:0000313" key="2">
    <source>
        <dbReference type="Proteomes" id="UP000594261"/>
    </source>
</evidence>
<reference evidence="1 2" key="1">
    <citation type="journal article" date="2016" name="G3 (Bethesda)">
        <title>First Draft Assembly and Annotation of the Genome of a California Endemic Oak Quercus lobata Nee (Fagaceae).</title>
        <authorList>
            <person name="Sork V.L."/>
            <person name="Fitz-Gibbon S.T."/>
            <person name="Puiu D."/>
            <person name="Crepeau M."/>
            <person name="Gugger P.F."/>
            <person name="Sherman R."/>
            <person name="Stevens K."/>
            <person name="Langley C.H."/>
            <person name="Pellegrini M."/>
            <person name="Salzberg S.L."/>
        </authorList>
    </citation>
    <scope>NUCLEOTIDE SEQUENCE [LARGE SCALE GENOMIC DNA]</scope>
    <source>
        <strain evidence="1 2">cv. SW786</strain>
    </source>
</reference>